<comment type="subcellular location">
    <subcellularLocation>
        <location evidence="1">Membrane</location>
        <topology evidence="1">Multi-pass membrane protein</topology>
    </subcellularLocation>
</comment>
<reference evidence="11 12" key="1">
    <citation type="journal article" date="2014" name="Genome Biol. Evol.">
        <title>The secreted proteins of Achlya hypogyna and Thraustotheca clavata identify the ancestral oomycete secretome and reveal gene acquisitions by horizontal gene transfer.</title>
        <authorList>
            <person name="Misner I."/>
            <person name="Blouin N."/>
            <person name="Leonard G."/>
            <person name="Richards T.A."/>
            <person name="Lane C.E."/>
        </authorList>
    </citation>
    <scope>NUCLEOTIDE SEQUENCE [LARGE SCALE GENOMIC DNA]</scope>
    <source>
        <strain evidence="11 12">ATCC 34112</strain>
    </source>
</reference>
<dbReference type="PANTHER" id="PTHR46988">
    <property type="entry name" value="TWO PORE CALCIUM CHANNEL PROTEIN 1"/>
    <property type="match status" value="1"/>
</dbReference>
<evidence type="ECO:0008006" key="13">
    <source>
        <dbReference type="Google" id="ProtNLM"/>
    </source>
</evidence>
<dbReference type="GO" id="GO:0005245">
    <property type="term" value="F:voltage-gated calcium channel activity"/>
    <property type="evidence" value="ECO:0007669"/>
    <property type="project" value="InterPro"/>
</dbReference>
<evidence type="ECO:0000313" key="12">
    <source>
        <dbReference type="Proteomes" id="UP000243217"/>
    </source>
</evidence>
<comment type="caution">
    <text evidence="11">The sequence shown here is derived from an EMBL/GenBank/DDBJ whole genome shotgun (WGS) entry which is preliminary data.</text>
</comment>
<dbReference type="GO" id="GO:0016020">
    <property type="term" value="C:membrane"/>
    <property type="evidence" value="ECO:0007669"/>
    <property type="project" value="UniProtKB-SubCell"/>
</dbReference>
<keyword evidence="7" id="KW-0406">Ion transport</keyword>
<dbReference type="EMBL" id="JNBS01000455">
    <property type="protein sequence ID" value="OQS05456.1"/>
    <property type="molecule type" value="Genomic_DNA"/>
</dbReference>
<dbReference type="Proteomes" id="UP000243217">
    <property type="component" value="Unassembled WGS sequence"/>
</dbReference>
<evidence type="ECO:0000256" key="3">
    <source>
        <dbReference type="ARBA" id="ARBA00022692"/>
    </source>
</evidence>
<sequence length="202" mass="23774">MTAKIRNLHRIRMLQETFELLSSIPKHGVATTPHILHEDQDLGADDLWIEESVCIQLLHKLNNYRSSPYANEDRCLYIVAELDPIGHGRIYYDDFLRICDVMHRNNRELKSSEFQCYCLRIANSKAYLACCYVVEHHRFNLFIDAVLIVNTIVIIIEFSLPSYTRDTWTKWNIVDISLSSVYLFEMFAKILIKGTSEYWYNT</sequence>
<keyword evidence="12" id="KW-1185">Reference proteome</keyword>
<evidence type="ECO:0000256" key="5">
    <source>
        <dbReference type="ARBA" id="ARBA00022837"/>
    </source>
</evidence>
<organism evidence="11 12">
    <name type="scientific">Thraustotheca clavata</name>
    <dbReference type="NCBI Taxonomy" id="74557"/>
    <lineage>
        <taxon>Eukaryota</taxon>
        <taxon>Sar</taxon>
        <taxon>Stramenopiles</taxon>
        <taxon>Oomycota</taxon>
        <taxon>Saprolegniomycetes</taxon>
        <taxon>Saprolegniales</taxon>
        <taxon>Achlyaceae</taxon>
        <taxon>Thraustotheca</taxon>
    </lineage>
</organism>
<dbReference type="OrthoDB" id="416585at2759"/>
<dbReference type="InterPro" id="IPR027359">
    <property type="entry name" value="Volt_channel_dom_sf"/>
</dbReference>
<evidence type="ECO:0000256" key="9">
    <source>
        <dbReference type="ARBA" id="ARBA00023303"/>
    </source>
</evidence>
<keyword evidence="4" id="KW-0677">Repeat</keyword>
<accession>A0A1W0A596</accession>
<evidence type="ECO:0000256" key="10">
    <source>
        <dbReference type="SAM" id="Phobius"/>
    </source>
</evidence>
<evidence type="ECO:0000313" key="11">
    <source>
        <dbReference type="EMBL" id="OQS05456.1"/>
    </source>
</evidence>
<evidence type="ECO:0000256" key="1">
    <source>
        <dbReference type="ARBA" id="ARBA00004141"/>
    </source>
</evidence>
<dbReference type="InterPro" id="IPR044581">
    <property type="entry name" value="TPC1_plant"/>
</dbReference>
<evidence type="ECO:0000256" key="8">
    <source>
        <dbReference type="ARBA" id="ARBA00023136"/>
    </source>
</evidence>
<evidence type="ECO:0000256" key="7">
    <source>
        <dbReference type="ARBA" id="ARBA00023065"/>
    </source>
</evidence>
<protein>
    <recommendedName>
        <fullName evidence="13">Voltage-gated Ion Channel (VIC) Superfamily</fullName>
    </recommendedName>
</protein>
<dbReference type="STRING" id="74557.A0A1W0A596"/>
<keyword evidence="3 10" id="KW-0812">Transmembrane</keyword>
<evidence type="ECO:0000256" key="6">
    <source>
        <dbReference type="ARBA" id="ARBA00022989"/>
    </source>
</evidence>
<dbReference type="Gene3D" id="1.20.120.350">
    <property type="entry name" value="Voltage-gated potassium channels. Chain C"/>
    <property type="match status" value="1"/>
</dbReference>
<keyword evidence="5" id="KW-0106">Calcium</keyword>
<gene>
    <name evidence="11" type="ORF">THRCLA_20611</name>
</gene>
<evidence type="ECO:0000256" key="2">
    <source>
        <dbReference type="ARBA" id="ARBA00022448"/>
    </source>
</evidence>
<feature type="transmembrane region" description="Helical" evidence="10">
    <location>
        <begin position="141"/>
        <end position="160"/>
    </location>
</feature>
<keyword evidence="8 10" id="KW-0472">Membrane</keyword>
<keyword evidence="6 10" id="KW-1133">Transmembrane helix</keyword>
<proteinExistence type="predicted"/>
<evidence type="ECO:0000256" key="4">
    <source>
        <dbReference type="ARBA" id="ARBA00022737"/>
    </source>
</evidence>
<keyword evidence="9" id="KW-0407">Ion channel</keyword>
<dbReference type="PANTHER" id="PTHR46988:SF2">
    <property type="entry name" value="TWO PORE CALCIUM CHANNEL PROTEIN 1"/>
    <property type="match status" value="1"/>
</dbReference>
<dbReference type="AlphaFoldDB" id="A0A1W0A596"/>
<name>A0A1W0A596_9STRA</name>
<keyword evidence="2" id="KW-0813">Transport</keyword>